<proteinExistence type="predicted"/>
<dbReference type="Proteomes" id="UP000309488">
    <property type="component" value="Unassembled WGS sequence"/>
</dbReference>
<comment type="caution">
    <text evidence="1">The sequence shown here is derived from an EMBL/GenBank/DDBJ whole genome shotgun (WGS) entry which is preliminary data.</text>
</comment>
<evidence type="ECO:0000313" key="1">
    <source>
        <dbReference type="EMBL" id="TKC06537.1"/>
    </source>
</evidence>
<dbReference type="OrthoDB" id="7502176at2"/>
<reference evidence="1 2" key="1">
    <citation type="submission" date="2019-04" db="EMBL/GenBank/DDBJ databases">
        <title>Pedobacter sp. RP-3-22 sp. nov., isolated from Arctic soil.</title>
        <authorList>
            <person name="Dahal R.H."/>
            <person name="Kim D.-U."/>
        </authorList>
    </citation>
    <scope>NUCLEOTIDE SEQUENCE [LARGE SCALE GENOMIC DNA]</scope>
    <source>
        <strain evidence="1 2">RP-3-22</strain>
    </source>
</reference>
<dbReference type="RefSeq" id="WP_136842604.1">
    <property type="nucleotide sequence ID" value="NZ_SWBR01000004.1"/>
</dbReference>
<protein>
    <submittedName>
        <fullName evidence="1">Uncharacterized protein</fullName>
    </submittedName>
</protein>
<gene>
    <name evidence="1" type="ORF">FA048_15100</name>
</gene>
<dbReference type="EMBL" id="SWBR01000004">
    <property type="protein sequence ID" value="TKC06537.1"/>
    <property type="molecule type" value="Genomic_DNA"/>
</dbReference>
<accession>A0A4U1CI53</accession>
<organism evidence="1 2">
    <name type="scientific">Pedobacter polaris</name>
    <dbReference type="NCBI Taxonomy" id="2571273"/>
    <lineage>
        <taxon>Bacteria</taxon>
        <taxon>Pseudomonadati</taxon>
        <taxon>Bacteroidota</taxon>
        <taxon>Sphingobacteriia</taxon>
        <taxon>Sphingobacteriales</taxon>
        <taxon>Sphingobacteriaceae</taxon>
        <taxon>Pedobacter</taxon>
    </lineage>
</organism>
<name>A0A4U1CI53_9SPHI</name>
<dbReference type="AlphaFoldDB" id="A0A4U1CI53"/>
<evidence type="ECO:0000313" key="2">
    <source>
        <dbReference type="Proteomes" id="UP000309488"/>
    </source>
</evidence>
<sequence>MERVLELKSVLLDNYTINEVERFLSYQLTVQERNLILETLEAALINVPNKAFACTQISAAWAAMIQDHSRIPVAVVCGDLAYRDTKLFVCHSPIPILTTDEIFIQEWDGHCWLELGGMIADASIFRTIYQGRVSKTIKNQIIEQFGEGKGALIATPEQMSINNFTYSPKYTLNDIQINGILRGLLQG</sequence>
<keyword evidence="2" id="KW-1185">Reference proteome</keyword>